<sequence length="118" mass="12215">MRATELAIGVFILIATVTLVNSTVAPLLGFDLVTGGQTDIERTNEDLTGDVDGGVTEGGSLSPLAALDILTTGISILSNLTGFLMNLGVPVYIANWVTSPIALVMALAMVTVVLRTQL</sequence>
<keyword evidence="1" id="KW-0472">Membrane</keyword>
<keyword evidence="1" id="KW-1133">Transmembrane helix</keyword>
<dbReference type="EMBL" id="WSZK01000004">
    <property type="protein sequence ID" value="MWG33139.1"/>
    <property type="molecule type" value="Genomic_DNA"/>
</dbReference>
<organism evidence="2 3">
    <name type="scientific">Halomarina oriensis</name>
    <dbReference type="NCBI Taxonomy" id="671145"/>
    <lineage>
        <taxon>Archaea</taxon>
        <taxon>Methanobacteriati</taxon>
        <taxon>Methanobacteriota</taxon>
        <taxon>Stenosarchaea group</taxon>
        <taxon>Halobacteria</taxon>
        <taxon>Halobacteriales</taxon>
        <taxon>Natronomonadaceae</taxon>
        <taxon>Halomarina</taxon>
    </lineage>
</organism>
<dbReference type="RefSeq" id="WP_158202873.1">
    <property type="nucleotide sequence ID" value="NZ_WSZK01000004.1"/>
</dbReference>
<dbReference type="AlphaFoldDB" id="A0A6B0GI78"/>
<gene>
    <name evidence="2" type="ORF">GQS65_01315</name>
</gene>
<proteinExistence type="predicted"/>
<name>A0A6B0GI78_9EURY</name>
<evidence type="ECO:0000313" key="3">
    <source>
        <dbReference type="Proteomes" id="UP000451471"/>
    </source>
</evidence>
<evidence type="ECO:0000313" key="2">
    <source>
        <dbReference type="EMBL" id="MWG33139.1"/>
    </source>
</evidence>
<protein>
    <submittedName>
        <fullName evidence="2">Uncharacterized protein</fullName>
    </submittedName>
</protein>
<accession>A0A6B0GI78</accession>
<feature type="transmembrane region" description="Helical" evidence="1">
    <location>
        <begin position="93"/>
        <end position="114"/>
    </location>
</feature>
<keyword evidence="1" id="KW-0812">Transmembrane</keyword>
<reference evidence="2 3" key="1">
    <citation type="submission" date="2019-12" db="EMBL/GenBank/DDBJ databases">
        <title>Halocatena pleomorpha gen. nov. sp. nov., an extremely halophilic archaeon of family Halobacteriaceae isolated from saltpan soil.</title>
        <authorList>
            <person name="Pal Y."/>
            <person name="Verma A."/>
            <person name="Krishnamurthi S."/>
            <person name="Kumar P."/>
        </authorList>
    </citation>
    <scope>NUCLEOTIDE SEQUENCE [LARGE SCALE GENOMIC DNA]</scope>
    <source>
        <strain evidence="2 3">JCM 16495</strain>
    </source>
</reference>
<dbReference type="OrthoDB" id="384962at2157"/>
<keyword evidence="3" id="KW-1185">Reference proteome</keyword>
<comment type="caution">
    <text evidence="2">The sequence shown here is derived from an EMBL/GenBank/DDBJ whole genome shotgun (WGS) entry which is preliminary data.</text>
</comment>
<dbReference type="Proteomes" id="UP000451471">
    <property type="component" value="Unassembled WGS sequence"/>
</dbReference>
<evidence type="ECO:0000256" key="1">
    <source>
        <dbReference type="SAM" id="Phobius"/>
    </source>
</evidence>